<evidence type="ECO:0000313" key="1">
    <source>
        <dbReference type="EMBL" id="KAK3366390.1"/>
    </source>
</evidence>
<proteinExistence type="predicted"/>
<evidence type="ECO:0000313" key="2">
    <source>
        <dbReference type="Proteomes" id="UP001285441"/>
    </source>
</evidence>
<dbReference type="EMBL" id="JAULSW010000012">
    <property type="protein sequence ID" value="KAK3366390.1"/>
    <property type="molecule type" value="Genomic_DNA"/>
</dbReference>
<organism evidence="1 2">
    <name type="scientific">Podospora didyma</name>
    <dbReference type="NCBI Taxonomy" id="330526"/>
    <lineage>
        <taxon>Eukaryota</taxon>
        <taxon>Fungi</taxon>
        <taxon>Dikarya</taxon>
        <taxon>Ascomycota</taxon>
        <taxon>Pezizomycotina</taxon>
        <taxon>Sordariomycetes</taxon>
        <taxon>Sordariomycetidae</taxon>
        <taxon>Sordariales</taxon>
        <taxon>Podosporaceae</taxon>
        <taxon>Podospora</taxon>
    </lineage>
</organism>
<dbReference type="Proteomes" id="UP001285441">
    <property type="component" value="Unassembled WGS sequence"/>
</dbReference>
<reference evidence="1" key="2">
    <citation type="submission" date="2023-06" db="EMBL/GenBank/DDBJ databases">
        <authorList>
            <consortium name="Lawrence Berkeley National Laboratory"/>
            <person name="Haridas S."/>
            <person name="Hensen N."/>
            <person name="Bonometti L."/>
            <person name="Westerberg I."/>
            <person name="Brannstrom I.O."/>
            <person name="Guillou S."/>
            <person name="Cros-Aarteil S."/>
            <person name="Calhoun S."/>
            <person name="Kuo A."/>
            <person name="Mondo S."/>
            <person name="Pangilinan J."/>
            <person name="Riley R."/>
            <person name="LaButti K."/>
            <person name="Andreopoulos B."/>
            <person name="Lipzen A."/>
            <person name="Chen C."/>
            <person name="Yanf M."/>
            <person name="Daum C."/>
            <person name="Ng V."/>
            <person name="Clum A."/>
            <person name="Steindorff A."/>
            <person name="Ohm R."/>
            <person name="Martin F."/>
            <person name="Silar P."/>
            <person name="Natvig D."/>
            <person name="Lalanne C."/>
            <person name="Gautier V."/>
            <person name="Ament-velasquez S.L."/>
            <person name="Kruys A."/>
            <person name="Hutchinson M.I."/>
            <person name="Powell A.J."/>
            <person name="Barry K."/>
            <person name="Miller A.N."/>
            <person name="Grigoriev I.V."/>
            <person name="Debuchy R."/>
            <person name="Gladieux P."/>
            <person name="Thoren M.H."/>
            <person name="Johannesson H."/>
        </authorList>
    </citation>
    <scope>NUCLEOTIDE SEQUENCE</scope>
    <source>
        <strain evidence="1">CBS 232.78</strain>
    </source>
</reference>
<evidence type="ECO:0008006" key="3">
    <source>
        <dbReference type="Google" id="ProtNLM"/>
    </source>
</evidence>
<reference evidence="1" key="1">
    <citation type="journal article" date="2023" name="Mol. Phylogenet. Evol.">
        <title>Genome-scale phylogeny and comparative genomics of the fungal order Sordariales.</title>
        <authorList>
            <person name="Hensen N."/>
            <person name="Bonometti L."/>
            <person name="Westerberg I."/>
            <person name="Brannstrom I.O."/>
            <person name="Guillou S."/>
            <person name="Cros-Aarteil S."/>
            <person name="Calhoun S."/>
            <person name="Haridas S."/>
            <person name="Kuo A."/>
            <person name="Mondo S."/>
            <person name="Pangilinan J."/>
            <person name="Riley R."/>
            <person name="LaButti K."/>
            <person name="Andreopoulos B."/>
            <person name="Lipzen A."/>
            <person name="Chen C."/>
            <person name="Yan M."/>
            <person name="Daum C."/>
            <person name="Ng V."/>
            <person name="Clum A."/>
            <person name="Steindorff A."/>
            <person name="Ohm R.A."/>
            <person name="Martin F."/>
            <person name="Silar P."/>
            <person name="Natvig D.O."/>
            <person name="Lalanne C."/>
            <person name="Gautier V."/>
            <person name="Ament-Velasquez S.L."/>
            <person name="Kruys A."/>
            <person name="Hutchinson M.I."/>
            <person name="Powell A.J."/>
            <person name="Barry K."/>
            <person name="Miller A.N."/>
            <person name="Grigoriev I.V."/>
            <person name="Debuchy R."/>
            <person name="Gladieux P."/>
            <person name="Hiltunen Thoren M."/>
            <person name="Johannesson H."/>
        </authorList>
    </citation>
    <scope>NUCLEOTIDE SEQUENCE</scope>
    <source>
        <strain evidence="1">CBS 232.78</strain>
    </source>
</reference>
<dbReference type="AlphaFoldDB" id="A0AAE0N141"/>
<name>A0AAE0N141_9PEZI</name>
<protein>
    <recommendedName>
        <fullName evidence="3">Actin-like ATPase domain-containing protein</fullName>
    </recommendedName>
</protein>
<sequence>MSRRHVKPPIRTAVLGLHFGSTSLRAGLTAHRDPEGRFYHVRNHRPDLIRPWIVGDFSTACAPFEADYLGCIGNDAQARPRNVSAKYLMYLLTDFEDVVMAKHPLLPQELCKRRGDEAFVVICRAILVQLLKNLKQKIDAVCKSECLEYTEMVVTVSWEKHFQVEYFSIIIEEAFGWTGKMDRVHVVAEADALANYVMTIQEEKLCGWDRILFLDFGGHCMSFTLYKSEQLDDQVCLIELRCGGVIGGNEIWFHHIAELISKKLQEMEIDDPEEQLRRKLTTEFVSLQSRNEVKNDTTTFVYTPSLDDPGKILTVGLQPYEIDRCFNQAFEGPVILAKEQLKYLATFDKSSSIGVVVAGGSMTEGSGAVVFPDCPVSEDKFIFNSSLEPEYLSTHKCRGAVIAVTSSKIKISRTWE</sequence>
<accession>A0AAE0N141</accession>
<gene>
    <name evidence="1" type="ORF">B0H63DRAFT_89459</name>
</gene>
<comment type="caution">
    <text evidence="1">The sequence shown here is derived from an EMBL/GenBank/DDBJ whole genome shotgun (WGS) entry which is preliminary data.</text>
</comment>
<keyword evidence="2" id="KW-1185">Reference proteome</keyword>